<sequence>MRFPDKTPSISGAIGTLVLTVMNSPDAEAVLKDFRNCLGDYDTWAEKFWNGQTLDIEQVFKVGNEVSLAPAKDGGKQASAVVASCPAQGPLTLVHMFQASRFVPIGDTPVVLEPIIRDELGKETFGDPIPYVIGPSGILEISECDRGQRYRISFFPNITTGHVQALYASYQTAIGELEGWLKAEWKAFQPLWKEHSAKGFLDRYNTLQDAQLRGFENALYKLWDDVKQIFDLLADLQANSEKLLEYFTEAELEQLLKASSEAIAKALMIVSDEPLLFVYTAAFISWMRMLPPRYLAEALGEMRASILINLILARLTAGLGVGLRMSGKVLRHVRSERVRTWLQASSQRLGQLGGDSLNAHADVLKPVVIAGRGPSVGPAPVTPLHITAGDSPPLSVSNPAPVVREKSQPSTRLSKQEHHDDASTQSTNPNGDPADSAAQTRTNGCPVSMVTGEELLTLDDGTLDGRLPFTFTRLYRTSAAELDIGLGRGWSHALAHRLLLEGEQVIWIDQENRRTAFPRPSLQRPAIHNSLARAAIYLSSEPDELIIAQPGEDTPFLHFRDGHLIALSDRYDNRLTVQRNIYGDISRLDNGAGRCLRLRYEHRHLVAIDYQTYHPAPTRDESWRTEQTLVSYRYDG</sequence>
<comment type="caution">
    <text evidence="3">The sequence shown here is derived from an EMBL/GenBank/DDBJ whole genome shotgun (WGS) entry which is preliminary data.</text>
</comment>
<feature type="region of interest" description="Disordered" evidence="1">
    <location>
        <begin position="380"/>
        <end position="445"/>
    </location>
</feature>
<dbReference type="Proteomes" id="UP000030949">
    <property type="component" value="Unassembled WGS sequence"/>
</dbReference>
<feature type="domain" description="DUF6531" evidence="2">
    <location>
        <begin position="444"/>
        <end position="517"/>
    </location>
</feature>
<feature type="non-terminal residue" evidence="3">
    <location>
        <position position="636"/>
    </location>
</feature>
<dbReference type="RefSeq" id="WP_039594285.1">
    <property type="nucleotide sequence ID" value="NZ_JQGJ02000026.1"/>
</dbReference>
<proteinExistence type="predicted"/>
<evidence type="ECO:0000259" key="2">
    <source>
        <dbReference type="Pfam" id="PF20148"/>
    </source>
</evidence>
<evidence type="ECO:0000313" key="3">
    <source>
        <dbReference type="EMBL" id="KHK61584.1"/>
    </source>
</evidence>
<dbReference type="InterPro" id="IPR045351">
    <property type="entry name" value="DUF6531"/>
</dbReference>
<evidence type="ECO:0000313" key="4">
    <source>
        <dbReference type="Proteomes" id="UP000030949"/>
    </source>
</evidence>
<protein>
    <submittedName>
        <fullName evidence="3">Type IV secretion protein Rhs</fullName>
    </submittedName>
</protein>
<reference evidence="4" key="1">
    <citation type="submission" date="2015-03" db="EMBL/GenBank/DDBJ databases">
        <title>Pseudomonas frederiksbergensis hydrocarbon degrader.</title>
        <authorList>
            <person name="Brown L.M."/>
            <person name="Ruiz O.N."/>
            <person name="Mueller S."/>
            <person name="Gunasekera T.S."/>
        </authorList>
    </citation>
    <scope>NUCLEOTIDE SEQUENCE [LARGE SCALE GENOMIC DNA]</scope>
    <source>
        <strain evidence="4">SI8</strain>
    </source>
</reference>
<name>A0A0B1YSA0_9PSED</name>
<accession>A0A0B1YSA0</accession>
<evidence type="ECO:0000256" key="1">
    <source>
        <dbReference type="SAM" id="MobiDB-lite"/>
    </source>
</evidence>
<dbReference type="EMBL" id="JQGJ01000029">
    <property type="protein sequence ID" value="KHK61584.1"/>
    <property type="molecule type" value="Genomic_DNA"/>
</dbReference>
<dbReference type="AlphaFoldDB" id="A0A0B1YSA0"/>
<gene>
    <name evidence="3" type="ORF">JZ00_27550</name>
</gene>
<dbReference type="Pfam" id="PF20148">
    <property type="entry name" value="DUF6531"/>
    <property type="match status" value="1"/>
</dbReference>
<organism evidence="3 4">
    <name type="scientific">Pseudomonas frederiksbergensis</name>
    <dbReference type="NCBI Taxonomy" id="104087"/>
    <lineage>
        <taxon>Bacteria</taxon>
        <taxon>Pseudomonadati</taxon>
        <taxon>Pseudomonadota</taxon>
        <taxon>Gammaproteobacteria</taxon>
        <taxon>Pseudomonadales</taxon>
        <taxon>Pseudomonadaceae</taxon>
        <taxon>Pseudomonas</taxon>
    </lineage>
</organism>